<dbReference type="Proteomes" id="UP001054821">
    <property type="component" value="Chromosome 3"/>
</dbReference>
<keyword evidence="1" id="KW-0812">Transmembrane</keyword>
<keyword evidence="1" id="KW-0472">Membrane</keyword>
<gene>
    <name evidence="2" type="ORF">L3X38_016407</name>
</gene>
<keyword evidence="1" id="KW-1133">Transmembrane helix</keyword>
<feature type="transmembrane region" description="Helical" evidence="1">
    <location>
        <begin position="40"/>
        <end position="61"/>
    </location>
</feature>
<evidence type="ECO:0000313" key="3">
    <source>
        <dbReference type="Proteomes" id="UP001054821"/>
    </source>
</evidence>
<proteinExistence type="predicted"/>
<comment type="caution">
    <text evidence="2">The sequence shown here is derived from an EMBL/GenBank/DDBJ whole genome shotgun (WGS) entry which is preliminary data.</text>
</comment>
<dbReference type="AlphaFoldDB" id="A0AAD4W687"/>
<reference evidence="2 3" key="1">
    <citation type="journal article" date="2022" name="G3 (Bethesda)">
        <title>Whole-genome sequence and methylome profiling of the almond [Prunus dulcis (Mill.) D.A. Webb] cultivar 'Nonpareil'.</title>
        <authorList>
            <person name="D'Amico-Willman K.M."/>
            <person name="Ouma W.Z."/>
            <person name="Meulia T."/>
            <person name="Sideli G.M."/>
            <person name="Gradziel T.M."/>
            <person name="Fresnedo-Ramirez J."/>
        </authorList>
    </citation>
    <scope>NUCLEOTIDE SEQUENCE [LARGE SCALE GENOMIC DNA]</scope>
    <source>
        <strain evidence="2">Clone GOH B32 T37-40</strain>
    </source>
</reference>
<protein>
    <submittedName>
        <fullName evidence="2">Uncharacterized protein</fullName>
    </submittedName>
</protein>
<dbReference type="EMBL" id="JAJFAZ020000003">
    <property type="protein sequence ID" value="KAI5337138.1"/>
    <property type="molecule type" value="Genomic_DNA"/>
</dbReference>
<sequence length="129" mass="13790">MVEVAYLQEKIAVVQRFGLGGFSPRVCSFDSPFHGVGPSFWQLGLLGTILLPIFTGLISGLPVCNQCLDDCLGFLSRLSSFMVKTVVVVSVLCLVAGYSAMGTANLGDVSVLPDKHMETGLVESPRRLP</sequence>
<accession>A0AAD4W687</accession>
<keyword evidence="3" id="KW-1185">Reference proteome</keyword>
<evidence type="ECO:0000256" key="1">
    <source>
        <dbReference type="SAM" id="Phobius"/>
    </source>
</evidence>
<evidence type="ECO:0000313" key="2">
    <source>
        <dbReference type="EMBL" id="KAI5337138.1"/>
    </source>
</evidence>
<feature type="transmembrane region" description="Helical" evidence="1">
    <location>
        <begin position="81"/>
        <end position="101"/>
    </location>
</feature>
<name>A0AAD4W687_PRUDU</name>
<organism evidence="2 3">
    <name type="scientific">Prunus dulcis</name>
    <name type="common">Almond</name>
    <name type="synonym">Amygdalus dulcis</name>
    <dbReference type="NCBI Taxonomy" id="3755"/>
    <lineage>
        <taxon>Eukaryota</taxon>
        <taxon>Viridiplantae</taxon>
        <taxon>Streptophyta</taxon>
        <taxon>Embryophyta</taxon>
        <taxon>Tracheophyta</taxon>
        <taxon>Spermatophyta</taxon>
        <taxon>Magnoliopsida</taxon>
        <taxon>eudicotyledons</taxon>
        <taxon>Gunneridae</taxon>
        <taxon>Pentapetalae</taxon>
        <taxon>rosids</taxon>
        <taxon>fabids</taxon>
        <taxon>Rosales</taxon>
        <taxon>Rosaceae</taxon>
        <taxon>Amygdaloideae</taxon>
        <taxon>Amygdaleae</taxon>
        <taxon>Prunus</taxon>
    </lineage>
</organism>